<dbReference type="GO" id="GO:0005669">
    <property type="term" value="C:transcription factor TFIID complex"/>
    <property type="evidence" value="ECO:0007669"/>
    <property type="project" value="TreeGrafter"/>
</dbReference>
<dbReference type="PANTHER" id="PTHR46452:SF1">
    <property type="entry name" value="TRANSCRIPTION INITIATION FACTOR TFIID SUBUNIT 3"/>
    <property type="match status" value="1"/>
</dbReference>
<dbReference type="GO" id="GO:0046982">
    <property type="term" value="F:protein heterodimerization activity"/>
    <property type="evidence" value="ECO:0007669"/>
    <property type="project" value="InterPro"/>
</dbReference>
<dbReference type="EMBL" id="WNWW01000154">
    <property type="protein sequence ID" value="KAF3429581.1"/>
    <property type="molecule type" value="Genomic_DNA"/>
</dbReference>
<dbReference type="AlphaFoldDB" id="A0A833VRI4"/>
<comment type="caution">
    <text evidence="1">The sequence shown here is derived from an EMBL/GenBank/DDBJ whole genome shotgun (WGS) entry which is preliminary data.</text>
</comment>
<dbReference type="InterPro" id="IPR009072">
    <property type="entry name" value="Histone-fold"/>
</dbReference>
<keyword evidence="2" id="KW-1185">Reference proteome</keyword>
<organism evidence="1 2">
    <name type="scientific">Frieseomelitta varia</name>
    <dbReference type="NCBI Taxonomy" id="561572"/>
    <lineage>
        <taxon>Eukaryota</taxon>
        <taxon>Metazoa</taxon>
        <taxon>Ecdysozoa</taxon>
        <taxon>Arthropoda</taxon>
        <taxon>Hexapoda</taxon>
        <taxon>Insecta</taxon>
        <taxon>Pterygota</taxon>
        <taxon>Neoptera</taxon>
        <taxon>Endopterygota</taxon>
        <taxon>Hymenoptera</taxon>
        <taxon>Apocrita</taxon>
        <taxon>Aculeata</taxon>
        <taxon>Apoidea</taxon>
        <taxon>Anthophila</taxon>
        <taxon>Apidae</taxon>
        <taxon>Frieseomelitta</taxon>
    </lineage>
</organism>
<evidence type="ECO:0000313" key="1">
    <source>
        <dbReference type="EMBL" id="KAF3429581.1"/>
    </source>
</evidence>
<protein>
    <submittedName>
        <fullName evidence="1">Uncharacterized protein</fullName>
    </submittedName>
</protein>
<dbReference type="PANTHER" id="PTHR46452">
    <property type="entry name" value="TRANSCRIPTION INITIATION FACTOR TFIID SUBUNIT 3"/>
    <property type="match status" value="1"/>
</dbReference>
<accession>A0A833VRI4</accession>
<dbReference type="Proteomes" id="UP000655588">
    <property type="component" value="Unassembled WGS sequence"/>
</dbReference>
<reference evidence="1" key="1">
    <citation type="submission" date="2019-11" db="EMBL/GenBank/DDBJ databases">
        <title>The nuclear and mitochondrial genomes of Frieseomelitta varia - a highly eusocial stingless bee (Meliponini) with a permanently sterile worker caste.</title>
        <authorList>
            <person name="Freitas F.C.P."/>
            <person name="Lourenco A.P."/>
            <person name="Nunes F.M.F."/>
            <person name="Paschoal A.R."/>
            <person name="Abreu F.C.P."/>
            <person name="Barbin F.O."/>
            <person name="Bataglia L."/>
            <person name="Cardoso-Junior C.A.M."/>
            <person name="Cervoni M.S."/>
            <person name="Silva S.R."/>
            <person name="Dalarmi F."/>
            <person name="Del Lama M.A."/>
            <person name="Depintor T.S."/>
            <person name="Ferreira K.M."/>
            <person name="Goria P.S."/>
            <person name="Jaskot M.C."/>
            <person name="Lago D.C."/>
            <person name="Luna-Lucena D."/>
            <person name="Moda L.M."/>
            <person name="Nascimento L."/>
            <person name="Pedrino M."/>
            <person name="Rabico F.O."/>
            <person name="Sanches F.C."/>
            <person name="Santos D.E."/>
            <person name="Santos C.G."/>
            <person name="Vieira J."/>
            <person name="Lopes T.F."/>
            <person name="Barchuk A.R."/>
            <person name="Hartfelder K."/>
            <person name="Simoes Z.L.P."/>
            <person name="Bitondi M.M.G."/>
            <person name="Pinheiro D.G."/>
        </authorList>
    </citation>
    <scope>NUCLEOTIDE SEQUENCE</scope>
    <source>
        <strain evidence="1">USP_RPSP 00005682</strain>
        <tissue evidence="1">Whole individual</tissue>
    </source>
</reference>
<evidence type="ECO:0000313" key="2">
    <source>
        <dbReference type="Proteomes" id="UP000655588"/>
    </source>
</evidence>
<name>A0A833VRI4_9HYME</name>
<proteinExistence type="predicted"/>
<dbReference type="GO" id="GO:0002039">
    <property type="term" value="F:p53 binding"/>
    <property type="evidence" value="ECO:0007669"/>
    <property type="project" value="TreeGrafter"/>
</dbReference>
<gene>
    <name evidence="1" type="ORF">E2986_14071</name>
</gene>
<sequence length="94" mass="10988">MSFKLQRMGRTEANLDDLGLTFQYMNIDVQELIEYIKNVDSVPCSIAVPKFPIQRENHLNFLKPGSREVVTRPVHIHEHLPAMFPDTEVKRMKH</sequence>
<dbReference type="GO" id="GO:0045944">
    <property type="term" value="P:positive regulation of transcription by RNA polymerase II"/>
    <property type="evidence" value="ECO:0007669"/>
    <property type="project" value="TreeGrafter"/>
</dbReference>
<dbReference type="Gene3D" id="1.10.20.10">
    <property type="entry name" value="Histone, subunit A"/>
    <property type="match status" value="1"/>
</dbReference>